<evidence type="ECO:0000259" key="6">
    <source>
        <dbReference type="PROSITE" id="PS50103"/>
    </source>
</evidence>
<feature type="region of interest" description="Disordered" evidence="5">
    <location>
        <begin position="100"/>
        <end position="165"/>
    </location>
</feature>
<accession>A0A9P5Z8J3</accession>
<gene>
    <name evidence="7" type="ORF">BDN70DRAFT_929536</name>
</gene>
<evidence type="ECO:0000256" key="2">
    <source>
        <dbReference type="ARBA" id="ARBA00022771"/>
    </source>
</evidence>
<organism evidence="7 8">
    <name type="scientific">Pholiota conissans</name>
    <dbReference type="NCBI Taxonomy" id="109636"/>
    <lineage>
        <taxon>Eukaryota</taxon>
        <taxon>Fungi</taxon>
        <taxon>Dikarya</taxon>
        <taxon>Basidiomycota</taxon>
        <taxon>Agaricomycotina</taxon>
        <taxon>Agaricomycetes</taxon>
        <taxon>Agaricomycetidae</taxon>
        <taxon>Agaricales</taxon>
        <taxon>Agaricineae</taxon>
        <taxon>Strophariaceae</taxon>
        <taxon>Pholiota</taxon>
    </lineage>
</organism>
<reference evidence="7" key="1">
    <citation type="submission" date="2020-11" db="EMBL/GenBank/DDBJ databases">
        <authorList>
            <consortium name="DOE Joint Genome Institute"/>
            <person name="Ahrendt S."/>
            <person name="Riley R."/>
            <person name="Andreopoulos W."/>
            <person name="Labutti K."/>
            <person name="Pangilinan J."/>
            <person name="Ruiz-Duenas F.J."/>
            <person name="Barrasa J.M."/>
            <person name="Sanchez-Garcia M."/>
            <person name="Camarero S."/>
            <person name="Miyauchi S."/>
            <person name="Serrano A."/>
            <person name="Linde D."/>
            <person name="Babiker R."/>
            <person name="Drula E."/>
            <person name="Ayuso-Fernandez I."/>
            <person name="Pacheco R."/>
            <person name="Padilla G."/>
            <person name="Ferreira P."/>
            <person name="Barriuso J."/>
            <person name="Kellner H."/>
            <person name="Castanera R."/>
            <person name="Alfaro M."/>
            <person name="Ramirez L."/>
            <person name="Pisabarro A.G."/>
            <person name="Kuo A."/>
            <person name="Tritt A."/>
            <person name="Lipzen A."/>
            <person name="He G."/>
            <person name="Yan M."/>
            <person name="Ng V."/>
            <person name="Cullen D."/>
            <person name="Martin F."/>
            <person name="Rosso M.-N."/>
            <person name="Henrissat B."/>
            <person name="Hibbett D."/>
            <person name="Martinez A.T."/>
            <person name="Grigoriev I.V."/>
        </authorList>
    </citation>
    <scope>NUCLEOTIDE SEQUENCE</scope>
    <source>
        <strain evidence="7">CIRM-BRFM 674</strain>
    </source>
</reference>
<keyword evidence="2 4" id="KW-0863">Zinc-finger</keyword>
<keyword evidence="3 4" id="KW-0862">Zinc</keyword>
<comment type="caution">
    <text evidence="7">The sequence shown here is derived from an EMBL/GenBank/DDBJ whole genome shotgun (WGS) entry which is preliminary data.</text>
</comment>
<dbReference type="InterPro" id="IPR041367">
    <property type="entry name" value="Znf-CCCH_4"/>
</dbReference>
<name>A0A9P5Z8J3_9AGAR</name>
<protein>
    <recommendedName>
        <fullName evidence="6">C3H1-type domain-containing protein</fullName>
    </recommendedName>
</protein>
<feature type="compositionally biased region" description="Pro residues" evidence="5">
    <location>
        <begin position="1"/>
        <end position="10"/>
    </location>
</feature>
<evidence type="ECO:0000256" key="4">
    <source>
        <dbReference type="PROSITE-ProRule" id="PRU00723"/>
    </source>
</evidence>
<dbReference type="SMART" id="SM00356">
    <property type="entry name" value="ZnF_C3H1"/>
    <property type="match status" value="1"/>
</dbReference>
<dbReference type="OrthoDB" id="1431934at2759"/>
<keyword evidence="8" id="KW-1185">Reference proteome</keyword>
<evidence type="ECO:0000313" key="7">
    <source>
        <dbReference type="EMBL" id="KAF9483034.1"/>
    </source>
</evidence>
<dbReference type="InterPro" id="IPR000571">
    <property type="entry name" value="Znf_CCCH"/>
</dbReference>
<evidence type="ECO:0000256" key="1">
    <source>
        <dbReference type="ARBA" id="ARBA00022723"/>
    </source>
</evidence>
<evidence type="ECO:0000256" key="5">
    <source>
        <dbReference type="SAM" id="MobiDB-lite"/>
    </source>
</evidence>
<sequence length="242" mass="27103">MPKSEPPPPRGRSKASAPKNTKPSTSQHEKKAARNRPPVVAQGFSSDSQSSRGNTNNAYNVPNFPVKAMICRNWVNGNCANGAQCRFKHGTQIKIDVDEVVEPNSRSPTVSISQNTTAGQKKEETARRKNEDRQEINQKRREEEARIRDEERRARENAEKETAMRARREKEAAAIEQYIVSESSLVTCAAGLNIQSVVCGFDLCRVSIKNLPKDVRHDEIVDIFIQQGVASSEFFIQDLKPN</sequence>
<dbReference type="EMBL" id="MU155158">
    <property type="protein sequence ID" value="KAF9483034.1"/>
    <property type="molecule type" value="Genomic_DNA"/>
</dbReference>
<dbReference type="Pfam" id="PF18044">
    <property type="entry name" value="zf-CCCH_4"/>
    <property type="match status" value="1"/>
</dbReference>
<feature type="domain" description="C3H1-type" evidence="6">
    <location>
        <begin position="65"/>
        <end position="92"/>
    </location>
</feature>
<feature type="zinc finger region" description="C3H1-type" evidence="4">
    <location>
        <begin position="65"/>
        <end position="92"/>
    </location>
</feature>
<feature type="compositionally biased region" description="Polar residues" evidence="5">
    <location>
        <begin position="104"/>
        <end position="119"/>
    </location>
</feature>
<dbReference type="GO" id="GO:0008270">
    <property type="term" value="F:zinc ion binding"/>
    <property type="evidence" value="ECO:0007669"/>
    <property type="project" value="UniProtKB-KW"/>
</dbReference>
<dbReference type="SUPFAM" id="SSF90229">
    <property type="entry name" value="CCCH zinc finger"/>
    <property type="match status" value="1"/>
</dbReference>
<feature type="compositionally biased region" description="Polar residues" evidence="5">
    <location>
        <begin position="43"/>
        <end position="60"/>
    </location>
</feature>
<keyword evidence="1 4" id="KW-0479">Metal-binding</keyword>
<dbReference type="PROSITE" id="PS50103">
    <property type="entry name" value="ZF_C3H1"/>
    <property type="match status" value="1"/>
</dbReference>
<feature type="compositionally biased region" description="Basic and acidic residues" evidence="5">
    <location>
        <begin position="120"/>
        <end position="165"/>
    </location>
</feature>
<dbReference type="AlphaFoldDB" id="A0A9P5Z8J3"/>
<evidence type="ECO:0000256" key="3">
    <source>
        <dbReference type="ARBA" id="ARBA00022833"/>
    </source>
</evidence>
<evidence type="ECO:0000313" key="8">
    <source>
        <dbReference type="Proteomes" id="UP000807469"/>
    </source>
</evidence>
<feature type="region of interest" description="Disordered" evidence="5">
    <location>
        <begin position="1"/>
        <end position="61"/>
    </location>
</feature>
<dbReference type="Gene3D" id="4.10.1000.10">
    <property type="entry name" value="Zinc finger, CCCH-type"/>
    <property type="match status" value="1"/>
</dbReference>
<dbReference type="InterPro" id="IPR036855">
    <property type="entry name" value="Znf_CCCH_sf"/>
</dbReference>
<dbReference type="Proteomes" id="UP000807469">
    <property type="component" value="Unassembled WGS sequence"/>
</dbReference>
<proteinExistence type="predicted"/>